<evidence type="ECO:0000313" key="3">
    <source>
        <dbReference type="Proteomes" id="UP000030816"/>
    </source>
</evidence>
<sequence length="119" mass="13283">MASPGNESDRQQETFKTQLDHAAADQRERDQDPKPNPIVEKSAQHVPRQPPSWQGYLTTSVVTEFIPAAGKVLAPRKKPGEDNQSEIPGPPDRPRHDGKIEEFVRDQHRSKVPGGDSKQ</sequence>
<dbReference type="OrthoDB" id="3436397at2759"/>
<proteinExistence type="predicted"/>
<evidence type="ECO:0000313" key="2">
    <source>
        <dbReference type="EMBL" id="KHO00347.1"/>
    </source>
</evidence>
<dbReference type="Proteomes" id="UP000030816">
    <property type="component" value="Unassembled WGS sequence"/>
</dbReference>
<feature type="region of interest" description="Disordered" evidence="1">
    <location>
        <begin position="72"/>
        <end position="119"/>
    </location>
</feature>
<feature type="region of interest" description="Disordered" evidence="1">
    <location>
        <begin position="1"/>
        <end position="55"/>
    </location>
</feature>
<protein>
    <submittedName>
        <fullName evidence="2">Uncharacterized protein</fullName>
    </submittedName>
</protein>
<dbReference type="EMBL" id="AZHE01000003">
    <property type="protein sequence ID" value="KHO00347.1"/>
    <property type="molecule type" value="Genomic_DNA"/>
</dbReference>
<feature type="compositionally biased region" description="Basic and acidic residues" evidence="1">
    <location>
        <begin position="92"/>
        <end position="109"/>
    </location>
</feature>
<accession>A0A0B2WW04</accession>
<name>A0A0B2WW04_METAS</name>
<reference evidence="2 3" key="1">
    <citation type="journal article" date="2014" name="Proc. Natl. Acad. Sci. U.S.A.">
        <title>Trajectory and genomic determinants of fungal-pathogen speciation and host adaptation.</title>
        <authorList>
            <person name="Hu X."/>
            <person name="Xiao G."/>
            <person name="Zheng P."/>
            <person name="Shang Y."/>
            <person name="Su Y."/>
            <person name="Zhang X."/>
            <person name="Liu X."/>
            <person name="Zhan S."/>
            <person name="St Leger R.J."/>
            <person name="Wang C."/>
        </authorList>
    </citation>
    <scope>NUCLEOTIDE SEQUENCE [LARGE SCALE GENOMIC DNA]</scope>
    <source>
        <strain evidence="2 3">ARSEF 1941</strain>
    </source>
</reference>
<dbReference type="RefSeq" id="XP_040681412.1">
    <property type="nucleotide sequence ID" value="XM_040821069.1"/>
</dbReference>
<keyword evidence="3" id="KW-1185">Reference proteome</keyword>
<dbReference type="HOGENOM" id="CLU_156750_0_0_1"/>
<dbReference type="GeneID" id="63736725"/>
<organism evidence="2 3">
    <name type="scientific">Metarhizium album (strain ARSEF 1941)</name>
    <dbReference type="NCBI Taxonomy" id="1081103"/>
    <lineage>
        <taxon>Eukaryota</taxon>
        <taxon>Fungi</taxon>
        <taxon>Dikarya</taxon>
        <taxon>Ascomycota</taxon>
        <taxon>Pezizomycotina</taxon>
        <taxon>Sordariomycetes</taxon>
        <taxon>Hypocreomycetidae</taxon>
        <taxon>Hypocreales</taxon>
        <taxon>Clavicipitaceae</taxon>
        <taxon>Metarhizium</taxon>
    </lineage>
</organism>
<evidence type="ECO:0000256" key="1">
    <source>
        <dbReference type="SAM" id="MobiDB-lite"/>
    </source>
</evidence>
<feature type="compositionally biased region" description="Basic and acidic residues" evidence="1">
    <location>
        <begin position="7"/>
        <end position="33"/>
    </location>
</feature>
<gene>
    <name evidence="2" type="ORF">MAM_02270</name>
</gene>
<comment type="caution">
    <text evidence="2">The sequence shown here is derived from an EMBL/GenBank/DDBJ whole genome shotgun (WGS) entry which is preliminary data.</text>
</comment>
<dbReference type="AlphaFoldDB" id="A0A0B2WW04"/>